<protein>
    <submittedName>
        <fullName evidence="1">Uncharacterized protein</fullName>
    </submittedName>
</protein>
<keyword evidence="2" id="KW-1185">Reference proteome</keyword>
<dbReference type="Proteomes" id="UP000593571">
    <property type="component" value="Unassembled WGS sequence"/>
</dbReference>
<sequence length="167" mass="18684">MSLFYSSLLRFRIFSHPISSPHPQTSRVTSFFLKSIRREGCAWCSRPQPVVWVLGAGPRVQNAQSPAGPALAGAGNSPRARGRQVRETGRSFAFQTSGRPQGAREGSFPLLSSLCSPPFYRSVNMSFLCFFIGFRILYPLHTPFVGWTFFPGKRQLTWRKPPGQFVA</sequence>
<gene>
    <name evidence="1" type="ORF">HJG63_008387</name>
</gene>
<evidence type="ECO:0000313" key="2">
    <source>
        <dbReference type="Proteomes" id="UP000593571"/>
    </source>
</evidence>
<reference evidence="1 2" key="1">
    <citation type="journal article" date="2020" name="Nature">
        <title>Six reference-quality genomes reveal evolution of bat adaptations.</title>
        <authorList>
            <person name="Jebb D."/>
            <person name="Huang Z."/>
            <person name="Pippel M."/>
            <person name="Hughes G.M."/>
            <person name="Lavrichenko K."/>
            <person name="Devanna P."/>
            <person name="Winkler S."/>
            <person name="Jermiin L.S."/>
            <person name="Skirmuntt E.C."/>
            <person name="Katzourakis A."/>
            <person name="Burkitt-Gray L."/>
            <person name="Ray D.A."/>
            <person name="Sullivan K.A.M."/>
            <person name="Roscito J.G."/>
            <person name="Kirilenko B.M."/>
            <person name="Davalos L.M."/>
            <person name="Corthals A.P."/>
            <person name="Power M.L."/>
            <person name="Jones G."/>
            <person name="Ransome R.D."/>
            <person name="Dechmann D.K.N."/>
            <person name="Locatelli A.G."/>
            <person name="Puechmaille S.J."/>
            <person name="Fedrigo O."/>
            <person name="Jarvis E.D."/>
            <person name="Hiller M."/>
            <person name="Vernes S.C."/>
            <person name="Myers E.W."/>
            <person name="Teeling E.C."/>
        </authorList>
    </citation>
    <scope>NUCLEOTIDE SEQUENCE [LARGE SCALE GENOMIC DNA]</scope>
    <source>
        <strain evidence="1">MRouAeg1</strain>
        <tissue evidence="1">Muscle</tissue>
    </source>
</reference>
<comment type="caution">
    <text evidence="1">The sequence shown here is derived from an EMBL/GenBank/DDBJ whole genome shotgun (WGS) entry which is preliminary data.</text>
</comment>
<dbReference type="AlphaFoldDB" id="A0A7J8DY22"/>
<name>A0A7J8DY22_ROUAE</name>
<proteinExistence type="predicted"/>
<accession>A0A7J8DY22</accession>
<dbReference type="EMBL" id="JACASE010000011">
    <property type="protein sequence ID" value="KAF6427919.1"/>
    <property type="molecule type" value="Genomic_DNA"/>
</dbReference>
<organism evidence="1 2">
    <name type="scientific">Rousettus aegyptiacus</name>
    <name type="common">Egyptian fruit bat</name>
    <name type="synonym">Pteropus aegyptiacus</name>
    <dbReference type="NCBI Taxonomy" id="9407"/>
    <lineage>
        <taxon>Eukaryota</taxon>
        <taxon>Metazoa</taxon>
        <taxon>Chordata</taxon>
        <taxon>Craniata</taxon>
        <taxon>Vertebrata</taxon>
        <taxon>Euteleostomi</taxon>
        <taxon>Mammalia</taxon>
        <taxon>Eutheria</taxon>
        <taxon>Laurasiatheria</taxon>
        <taxon>Chiroptera</taxon>
        <taxon>Yinpterochiroptera</taxon>
        <taxon>Pteropodoidea</taxon>
        <taxon>Pteropodidae</taxon>
        <taxon>Rousettinae</taxon>
        <taxon>Rousettus</taxon>
    </lineage>
</organism>
<evidence type="ECO:0000313" key="1">
    <source>
        <dbReference type="EMBL" id="KAF6427919.1"/>
    </source>
</evidence>